<feature type="compositionally biased region" description="Polar residues" evidence="1">
    <location>
        <begin position="33"/>
        <end position="43"/>
    </location>
</feature>
<feature type="compositionally biased region" description="Polar residues" evidence="1">
    <location>
        <begin position="93"/>
        <end position="106"/>
    </location>
</feature>
<organism evidence="2 3">
    <name type="scientific">Penicillium cosmopolitanum</name>
    <dbReference type="NCBI Taxonomy" id="1131564"/>
    <lineage>
        <taxon>Eukaryota</taxon>
        <taxon>Fungi</taxon>
        <taxon>Dikarya</taxon>
        <taxon>Ascomycota</taxon>
        <taxon>Pezizomycotina</taxon>
        <taxon>Eurotiomycetes</taxon>
        <taxon>Eurotiomycetidae</taxon>
        <taxon>Eurotiales</taxon>
        <taxon>Aspergillaceae</taxon>
        <taxon>Penicillium</taxon>
    </lineage>
</organism>
<dbReference type="RefSeq" id="XP_056492075.1">
    <property type="nucleotide sequence ID" value="XM_056626280.1"/>
</dbReference>
<proteinExistence type="predicted"/>
<dbReference type="GeneID" id="81365260"/>
<sequence>MTEKSASEKTAKSKGDAGRDARAKDSPAASAVKSETTGSGSHSSPKKRRKVNHGELSFARACDRDSSSSNPPPALLRGSDRVGREKTRRGRSTWANEMNPLQQPVSTVVAREPTKRRDQDDSTADEPASSNNDLVNVSGMPQNVDVSDAAGQQILPDGAMGMPPST</sequence>
<evidence type="ECO:0000313" key="2">
    <source>
        <dbReference type="EMBL" id="KAJ5407760.1"/>
    </source>
</evidence>
<dbReference type="Proteomes" id="UP001147747">
    <property type="component" value="Unassembled WGS sequence"/>
</dbReference>
<reference evidence="2" key="1">
    <citation type="submission" date="2022-12" db="EMBL/GenBank/DDBJ databases">
        <authorList>
            <person name="Petersen C."/>
        </authorList>
    </citation>
    <scope>NUCLEOTIDE SEQUENCE</scope>
    <source>
        <strain evidence="2">IBT 29677</strain>
    </source>
</reference>
<dbReference type="OrthoDB" id="4315256at2759"/>
<name>A0A9X0BCP9_9EURO</name>
<accession>A0A9X0BCP9</accession>
<keyword evidence="3" id="KW-1185">Reference proteome</keyword>
<feature type="compositionally biased region" description="Basic and acidic residues" evidence="1">
    <location>
        <begin position="1"/>
        <end position="25"/>
    </location>
</feature>
<reference evidence="2" key="2">
    <citation type="journal article" date="2023" name="IMA Fungus">
        <title>Comparative genomic study of the Penicillium genus elucidates a diverse pangenome and 15 lateral gene transfer events.</title>
        <authorList>
            <person name="Petersen C."/>
            <person name="Sorensen T."/>
            <person name="Nielsen M.R."/>
            <person name="Sondergaard T.E."/>
            <person name="Sorensen J.L."/>
            <person name="Fitzpatrick D.A."/>
            <person name="Frisvad J.C."/>
            <person name="Nielsen K.L."/>
        </authorList>
    </citation>
    <scope>NUCLEOTIDE SEQUENCE</scope>
    <source>
        <strain evidence="2">IBT 29677</strain>
    </source>
</reference>
<feature type="region of interest" description="Disordered" evidence="1">
    <location>
        <begin position="1"/>
        <end position="166"/>
    </location>
</feature>
<gene>
    <name evidence="2" type="ORF">N7509_001643</name>
</gene>
<evidence type="ECO:0000313" key="3">
    <source>
        <dbReference type="Proteomes" id="UP001147747"/>
    </source>
</evidence>
<evidence type="ECO:0000256" key="1">
    <source>
        <dbReference type="SAM" id="MobiDB-lite"/>
    </source>
</evidence>
<dbReference type="EMBL" id="JAPZBU010000004">
    <property type="protein sequence ID" value="KAJ5407760.1"/>
    <property type="molecule type" value="Genomic_DNA"/>
</dbReference>
<feature type="compositionally biased region" description="Polar residues" evidence="1">
    <location>
        <begin position="128"/>
        <end position="145"/>
    </location>
</feature>
<dbReference type="AlphaFoldDB" id="A0A9X0BCP9"/>
<comment type="caution">
    <text evidence="2">The sequence shown here is derived from an EMBL/GenBank/DDBJ whole genome shotgun (WGS) entry which is preliminary data.</text>
</comment>
<protein>
    <submittedName>
        <fullName evidence="2">Zinc cluster transcription factor acuM</fullName>
    </submittedName>
</protein>